<protein>
    <recommendedName>
        <fullName evidence="4">GRAM domain-containing protein</fullName>
    </recommendedName>
</protein>
<dbReference type="OrthoDB" id="1259151at2759"/>
<sequence>MALNCVLLKSDACTPVELNNENFLCNAEGVSFSLQFGSGYPGNSGVYRCDSGAAHLSNKRLLFINFKQAKLTGSTSYGKTDAKFYSFSVPLTYISELSYEQPIFGSNYLSAKVEPVPEGGLKSNGNLKLYFKKTGGFELFSILQSMKERIAETGEIPSHHEPLPPYSVTTDIDQVVEITSQNLSDPPSSSAHLDTVQDSADAFFGTSFSPKDEIINGKKINNLDKDMKGSDSKAADLKEEMPDDSELPPYSDAPYDNNPANK</sequence>
<gene>
    <name evidence="2" type="ORF">BB561_004182</name>
</gene>
<feature type="region of interest" description="Disordered" evidence="1">
    <location>
        <begin position="222"/>
        <end position="262"/>
    </location>
</feature>
<evidence type="ECO:0000313" key="3">
    <source>
        <dbReference type="Proteomes" id="UP000245383"/>
    </source>
</evidence>
<proteinExistence type="predicted"/>
<dbReference type="STRING" id="133385.A0A2T9YHM2"/>
<dbReference type="InterPro" id="IPR044852">
    <property type="entry name" value="WBP2-like"/>
</dbReference>
<evidence type="ECO:0000256" key="1">
    <source>
        <dbReference type="SAM" id="MobiDB-lite"/>
    </source>
</evidence>
<accession>A0A2T9YHM2</accession>
<evidence type="ECO:0000313" key="2">
    <source>
        <dbReference type="EMBL" id="PVU91831.1"/>
    </source>
</evidence>
<keyword evidence="3" id="KW-1185">Reference proteome</keyword>
<organism evidence="2 3">
    <name type="scientific">Smittium simulii</name>
    <dbReference type="NCBI Taxonomy" id="133385"/>
    <lineage>
        <taxon>Eukaryota</taxon>
        <taxon>Fungi</taxon>
        <taxon>Fungi incertae sedis</taxon>
        <taxon>Zoopagomycota</taxon>
        <taxon>Kickxellomycotina</taxon>
        <taxon>Harpellomycetes</taxon>
        <taxon>Harpellales</taxon>
        <taxon>Legeriomycetaceae</taxon>
        <taxon>Smittium</taxon>
    </lineage>
</organism>
<dbReference type="Proteomes" id="UP000245383">
    <property type="component" value="Unassembled WGS sequence"/>
</dbReference>
<dbReference type="PANTHER" id="PTHR31606:SF1">
    <property type="entry name" value="WW DOMAIN BINDING PROTEIN 2, ISOFORM E"/>
    <property type="match status" value="1"/>
</dbReference>
<comment type="caution">
    <text evidence="2">The sequence shown here is derived from an EMBL/GenBank/DDBJ whole genome shotgun (WGS) entry which is preliminary data.</text>
</comment>
<dbReference type="GO" id="GO:0005634">
    <property type="term" value="C:nucleus"/>
    <property type="evidence" value="ECO:0007669"/>
    <property type="project" value="TreeGrafter"/>
</dbReference>
<name>A0A2T9YHM2_9FUNG</name>
<dbReference type="EMBL" id="MBFR01000184">
    <property type="protein sequence ID" value="PVU91831.1"/>
    <property type="molecule type" value="Genomic_DNA"/>
</dbReference>
<reference evidence="2 3" key="1">
    <citation type="journal article" date="2018" name="MBio">
        <title>Comparative Genomics Reveals the Core Gene Toolbox for the Fungus-Insect Symbiosis.</title>
        <authorList>
            <person name="Wang Y."/>
            <person name="Stata M."/>
            <person name="Wang W."/>
            <person name="Stajich J.E."/>
            <person name="White M.M."/>
            <person name="Moncalvo J.M."/>
        </authorList>
    </citation>
    <scope>NUCLEOTIDE SEQUENCE [LARGE SCALE GENOMIC DNA]</scope>
    <source>
        <strain evidence="2 3">SWE-8-4</strain>
    </source>
</reference>
<dbReference type="SUPFAM" id="SSF50729">
    <property type="entry name" value="PH domain-like"/>
    <property type="match status" value="1"/>
</dbReference>
<dbReference type="GO" id="GO:0003713">
    <property type="term" value="F:transcription coactivator activity"/>
    <property type="evidence" value="ECO:0007669"/>
    <property type="project" value="InterPro"/>
</dbReference>
<evidence type="ECO:0008006" key="4">
    <source>
        <dbReference type="Google" id="ProtNLM"/>
    </source>
</evidence>
<dbReference type="CDD" id="cd13214">
    <property type="entry name" value="PH-GRAM_WBP2"/>
    <property type="match status" value="1"/>
</dbReference>
<dbReference type="AlphaFoldDB" id="A0A2T9YHM2"/>
<dbReference type="PANTHER" id="PTHR31606">
    <property type="entry name" value="WW DOMAIN BINDING PROTEIN 2, ISOFORM E"/>
    <property type="match status" value="1"/>
</dbReference>
<feature type="compositionally biased region" description="Basic and acidic residues" evidence="1">
    <location>
        <begin position="222"/>
        <end position="240"/>
    </location>
</feature>
<dbReference type="GO" id="GO:0031490">
    <property type="term" value="F:chromatin DNA binding"/>
    <property type="evidence" value="ECO:0007669"/>
    <property type="project" value="TreeGrafter"/>
</dbReference>